<dbReference type="EMBL" id="CAJVPT010013971">
    <property type="protein sequence ID" value="CAG8600440.1"/>
    <property type="molecule type" value="Genomic_DNA"/>
</dbReference>
<name>A0ACA9MLK4_9GLOM</name>
<accession>A0ACA9MLK4</accession>
<evidence type="ECO:0000313" key="2">
    <source>
        <dbReference type="Proteomes" id="UP000789525"/>
    </source>
</evidence>
<sequence>PPSSGSSQARGLIIGIVLASVVALALLGALGITCAIRYRRRTAYLSSTYNNNSGYRGNFSSSGNYQGGGSSGNRTNEKSGGSSLNPFAKNKRSKSFNSRALNAYKAGVIGALKPRGTTSNERDEQQSSSSFSKAYDTWNPLRGNIAAMDQIPPLPPSMAPPMLDSKQPNRQQQQERSGWKTLLPGFGRRGDEMTTRLRTMSSGEASRDDLPSAATTRIGDAATPTAIYPEKAVMDLKKGKGVFGAILPVYHARTRSTEDDIKVAGKGYDEKELPIAPEIIVTSPTTIPSSPSAYSSNGTTKSRSHRKSSSLFTPSTKNPNALRPSDASSRYSKSNTRSVRMSDPYVNYAAAYAAYAGFSDEIGKGKMEYEKDRIGTGTRREERTENARVIELNQHLGVPREKENVDGMEKPKTKIKDRRKERKRVSTCLCPNYVKGLNRLRRPSADIKRCPTPVLPLSFRYGMDIDMERSEAASGEKEGEDWRGAYRGVVRSVAPQISLSKRNNIS</sequence>
<reference evidence="1" key="1">
    <citation type="submission" date="2021-06" db="EMBL/GenBank/DDBJ databases">
        <authorList>
            <person name="Kallberg Y."/>
            <person name="Tangrot J."/>
            <person name="Rosling A."/>
        </authorList>
    </citation>
    <scope>NUCLEOTIDE SEQUENCE</scope>
    <source>
        <strain evidence="1">CL356</strain>
    </source>
</reference>
<protein>
    <submittedName>
        <fullName evidence="1">1224_t:CDS:1</fullName>
    </submittedName>
</protein>
<gene>
    <name evidence="1" type="ORF">ACOLOM_LOCUS6659</name>
</gene>
<dbReference type="Proteomes" id="UP000789525">
    <property type="component" value="Unassembled WGS sequence"/>
</dbReference>
<comment type="caution">
    <text evidence="1">The sequence shown here is derived from an EMBL/GenBank/DDBJ whole genome shotgun (WGS) entry which is preliminary data.</text>
</comment>
<feature type="non-terminal residue" evidence="1">
    <location>
        <position position="1"/>
    </location>
</feature>
<evidence type="ECO:0000313" key="1">
    <source>
        <dbReference type="EMBL" id="CAG8600440.1"/>
    </source>
</evidence>
<organism evidence="1 2">
    <name type="scientific">Acaulospora colombiana</name>
    <dbReference type="NCBI Taxonomy" id="27376"/>
    <lineage>
        <taxon>Eukaryota</taxon>
        <taxon>Fungi</taxon>
        <taxon>Fungi incertae sedis</taxon>
        <taxon>Mucoromycota</taxon>
        <taxon>Glomeromycotina</taxon>
        <taxon>Glomeromycetes</taxon>
        <taxon>Diversisporales</taxon>
        <taxon>Acaulosporaceae</taxon>
        <taxon>Acaulospora</taxon>
    </lineage>
</organism>
<proteinExistence type="predicted"/>
<keyword evidence="2" id="KW-1185">Reference proteome</keyword>